<dbReference type="SUPFAM" id="SSF48371">
    <property type="entry name" value="ARM repeat"/>
    <property type="match status" value="1"/>
</dbReference>
<evidence type="ECO:0000256" key="1">
    <source>
        <dbReference type="ARBA" id="ARBA00022723"/>
    </source>
</evidence>
<dbReference type="SFLD" id="SFLDS00029">
    <property type="entry name" value="Radical_SAM"/>
    <property type="match status" value="1"/>
</dbReference>
<dbReference type="InterPro" id="IPR058240">
    <property type="entry name" value="rSAM_sf"/>
</dbReference>
<evidence type="ECO:0000256" key="2">
    <source>
        <dbReference type="ARBA" id="ARBA00023004"/>
    </source>
</evidence>
<dbReference type="InterPro" id="IPR007197">
    <property type="entry name" value="rSAM"/>
</dbReference>
<dbReference type="PROSITE" id="PS51918">
    <property type="entry name" value="RADICAL_SAM"/>
    <property type="match status" value="1"/>
</dbReference>
<dbReference type="AlphaFoldDB" id="A0A4U7JAH9"/>
<dbReference type="PANTHER" id="PTHR43432:SF5">
    <property type="entry name" value="ELP3_MIAA_NIFB-LIKE RADICAL SAM CORE DOMAIN-CONTAINING PROTEIN"/>
    <property type="match status" value="1"/>
</dbReference>
<dbReference type="SFLD" id="SFLDG01084">
    <property type="entry name" value="Uncharacterised_Radical_SAM_Su"/>
    <property type="match status" value="1"/>
</dbReference>
<feature type="domain" description="Radical SAM core" evidence="4">
    <location>
        <begin position="265"/>
        <end position="513"/>
    </location>
</feature>
<dbReference type="SUPFAM" id="SSF102114">
    <property type="entry name" value="Radical SAM enzymes"/>
    <property type="match status" value="1"/>
</dbReference>
<keyword evidence="2" id="KW-0408">Iron</keyword>
<evidence type="ECO:0000259" key="4">
    <source>
        <dbReference type="PROSITE" id="PS51918"/>
    </source>
</evidence>
<dbReference type="GO" id="GO:0051536">
    <property type="term" value="F:iron-sulfur cluster binding"/>
    <property type="evidence" value="ECO:0007669"/>
    <property type="project" value="UniProtKB-KW"/>
</dbReference>
<dbReference type="OrthoDB" id="9785699at2"/>
<dbReference type="KEGG" id="rher:EHE19_016575"/>
<dbReference type="InterPro" id="IPR006638">
    <property type="entry name" value="Elp3/MiaA/NifB-like_rSAM"/>
</dbReference>
<dbReference type="RefSeq" id="WP_137699156.1">
    <property type="nucleotide sequence ID" value="NZ_CP061336.1"/>
</dbReference>
<keyword evidence="3" id="KW-0411">Iron-sulfur</keyword>
<proteinExistence type="predicted"/>
<evidence type="ECO:0000256" key="3">
    <source>
        <dbReference type="ARBA" id="ARBA00023014"/>
    </source>
</evidence>
<protein>
    <submittedName>
        <fullName evidence="5">Radical SAM protein</fullName>
    </submittedName>
</protein>
<dbReference type="Proteomes" id="UP000306409">
    <property type="component" value="Chromosome"/>
</dbReference>
<gene>
    <name evidence="5" type="ORF">EHE19_016575</name>
</gene>
<organism evidence="5 6">
    <name type="scientific">Ruminiclostridium herbifermentans</name>
    <dbReference type="NCBI Taxonomy" id="2488810"/>
    <lineage>
        <taxon>Bacteria</taxon>
        <taxon>Bacillati</taxon>
        <taxon>Bacillota</taxon>
        <taxon>Clostridia</taxon>
        <taxon>Eubacteriales</taxon>
        <taxon>Oscillospiraceae</taxon>
        <taxon>Ruminiclostridium</taxon>
    </lineage>
</organism>
<dbReference type="SMART" id="SM00729">
    <property type="entry name" value="Elp3"/>
    <property type="match status" value="1"/>
</dbReference>
<dbReference type="PANTHER" id="PTHR43432">
    <property type="entry name" value="SLR0285 PROTEIN"/>
    <property type="match status" value="1"/>
</dbReference>
<dbReference type="GO" id="GO:0003824">
    <property type="term" value="F:catalytic activity"/>
    <property type="evidence" value="ECO:0007669"/>
    <property type="project" value="InterPro"/>
</dbReference>
<evidence type="ECO:0000313" key="5">
    <source>
        <dbReference type="EMBL" id="QNU66460.1"/>
    </source>
</evidence>
<evidence type="ECO:0000313" key="6">
    <source>
        <dbReference type="Proteomes" id="UP000306409"/>
    </source>
</evidence>
<name>A0A4U7JAH9_9FIRM</name>
<dbReference type="GO" id="GO:0046872">
    <property type="term" value="F:metal ion binding"/>
    <property type="evidence" value="ECO:0007669"/>
    <property type="project" value="UniProtKB-KW"/>
</dbReference>
<sequence>MNIDLIVKEIKREPGVNICKNLLRKEMDINSASDDFKQVLDILKSEDEYVRVFAVMYMALVYEKLESCRTIIHERFVELTNDLSKKFIRYGLIPSIESILEKGDLELIKYIKNKLADQEYPVLARIYLETYSKVLAKKGKKEEVVDFLDSIMVFIVSNNLDTQQGVISSINNLGKKNIILLQKYFMNWIEIKNINTFYVIRKVFELKIGDLIEIEFKKACEEKMNKYEMERIQLISEKFNDDKSKTEVTYQEIVVSTMLHFINSPMLPFNWGANPYRGCLHACEYCYGRTSHEYLGHTKDEFERIIYVKINADKALEKQIMVPKWRESRNKLINLGTVTDPYQKIDEHYEITRKILEVLYKHKNPVTITTKSDLVMRDIDILKKLGPLTDVVFSIPSLDQSFLDKIEKRAAPIENRLKAIEKLKKAGITVGVLMIPIFPYITDSESEMEHLVKTLADYKVDYVIPDILNLRGDCKYKVKQFIGEYYPQLTEDYERLYVRGTDNLYVDKEYQKRIFDYLMKGVLKKYGLNDYSKMIKGKWS</sequence>
<dbReference type="InterPro" id="IPR016024">
    <property type="entry name" value="ARM-type_fold"/>
</dbReference>
<dbReference type="Pfam" id="PF04055">
    <property type="entry name" value="Radical_SAM"/>
    <property type="match status" value="1"/>
</dbReference>
<reference evidence="5 6" key="1">
    <citation type="submission" date="2020-09" db="EMBL/GenBank/DDBJ databases">
        <title>Characterization and genome sequencing of Ruminiclostridium sp. nov. MA18.</title>
        <authorList>
            <person name="Rettenmaier R."/>
            <person name="Kowollik M.-L."/>
            <person name="Liebl W."/>
            <person name="Zverlov V."/>
        </authorList>
    </citation>
    <scope>NUCLEOTIDE SEQUENCE [LARGE SCALE GENOMIC DNA]</scope>
    <source>
        <strain evidence="5 6">MA18</strain>
    </source>
</reference>
<keyword evidence="1" id="KW-0479">Metal-binding</keyword>
<dbReference type="EMBL" id="CP061336">
    <property type="protein sequence ID" value="QNU66460.1"/>
    <property type="molecule type" value="Genomic_DNA"/>
</dbReference>
<dbReference type="InterPro" id="IPR040086">
    <property type="entry name" value="MJ0683-like"/>
</dbReference>
<dbReference type="Gene3D" id="3.80.30.30">
    <property type="match status" value="1"/>
</dbReference>
<keyword evidence="6" id="KW-1185">Reference proteome</keyword>
<dbReference type="CDD" id="cd01335">
    <property type="entry name" value="Radical_SAM"/>
    <property type="match status" value="1"/>
</dbReference>
<accession>A0A4U7JAH9</accession>